<dbReference type="Gene3D" id="3.20.20.150">
    <property type="entry name" value="Divalent-metal-dependent TIM barrel enzymes"/>
    <property type="match status" value="1"/>
</dbReference>
<dbReference type="InterPro" id="IPR013022">
    <property type="entry name" value="Xyl_isomerase-like_TIM-brl"/>
</dbReference>
<dbReference type="Proteomes" id="UP000275368">
    <property type="component" value="Chromosome"/>
</dbReference>
<dbReference type="Pfam" id="PF01261">
    <property type="entry name" value="AP_endonuc_2"/>
    <property type="match status" value="1"/>
</dbReference>
<dbReference type="PANTHER" id="PTHR12110">
    <property type="entry name" value="HYDROXYPYRUVATE ISOMERASE"/>
    <property type="match status" value="1"/>
</dbReference>
<dbReference type="InterPro" id="IPR036237">
    <property type="entry name" value="Xyl_isomerase-like_sf"/>
</dbReference>
<dbReference type="PANTHER" id="PTHR12110:SF21">
    <property type="entry name" value="XYLOSE ISOMERASE-LIKE TIM BARREL DOMAIN-CONTAINING PROTEIN"/>
    <property type="match status" value="1"/>
</dbReference>
<dbReference type="InterPro" id="IPR050312">
    <property type="entry name" value="IolE/XylAMocC-like"/>
</dbReference>
<proteinExistence type="predicted"/>
<evidence type="ECO:0000313" key="2">
    <source>
        <dbReference type="EMBL" id="BBH24223.1"/>
    </source>
</evidence>
<dbReference type="EMBL" id="AP019308">
    <property type="protein sequence ID" value="BBH24223.1"/>
    <property type="molecule type" value="Genomic_DNA"/>
</dbReference>
<dbReference type="RefSeq" id="WP_125664292.1">
    <property type="nucleotide sequence ID" value="NZ_AP019308.1"/>
</dbReference>
<protein>
    <recommendedName>
        <fullName evidence="1">Xylose isomerase-like TIM barrel domain-containing protein</fullName>
    </recommendedName>
</protein>
<dbReference type="AlphaFoldDB" id="A0A3G9JGW2"/>
<dbReference type="KEGG" id="pbk:Back11_55680"/>
<dbReference type="SUPFAM" id="SSF51658">
    <property type="entry name" value="Xylose isomerase-like"/>
    <property type="match status" value="1"/>
</dbReference>
<keyword evidence="3" id="KW-1185">Reference proteome</keyword>
<evidence type="ECO:0000259" key="1">
    <source>
        <dbReference type="Pfam" id="PF01261"/>
    </source>
</evidence>
<evidence type="ECO:0000313" key="3">
    <source>
        <dbReference type="Proteomes" id="UP000275368"/>
    </source>
</evidence>
<reference evidence="2 3" key="1">
    <citation type="submission" date="2018-11" db="EMBL/GenBank/DDBJ databases">
        <title>Complete genome sequence of Paenibacillus baekrokdamisoli strain KCTC 33723.</title>
        <authorList>
            <person name="Kang S.W."/>
            <person name="Lee K.C."/>
            <person name="Kim K.K."/>
            <person name="Kim J.S."/>
            <person name="Kim D.S."/>
            <person name="Ko S.H."/>
            <person name="Yang S.H."/>
            <person name="Lee J.S."/>
        </authorList>
    </citation>
    <scope>NUCLEOTIDE SEQUENCE [LARGE SCALE GENOMIC DNA]</scope>
    <source>
        <strain evidence="2 3">KCTC 33723</strain>
    </source>
</reference>
<dbReference type="OrthoDB" id="9814946at2"/>
<feature type="domain" description="Xylose isomerase-like TIM barrel" evidence="1">
    <location>
        <begin position="24"/>
        <end position="250"/>
    </location>
</feature>
<name>A0A3G9JGW2_9BACL</name>
<accession>A0A3G9JGW2</accession>
<sequence length="288" mass="31330">MKQKVKLACMTWIYNQYPFEQSLESIARAGYRYVSFGLPHEGKPAFDDRATGEAARIIRLLERYGLEPVTLVSTDVLAPDRPIELARQRMAFAQAIGVQELLSLGTTSYRNFPTEPLTDEEMMPINDDFAAKFREVGEEAGKHGLIVTIKPHTGNTASANVIADTLRTIGSQHVKASYDPGNVRFYEGIEPSADLPLIAAQTVSFIAKDHRGARAEAGFPLPGEGDANFPAMFATLREAGFAGPVVVERLDGADGSFGAGIPISVLDERVAKARVNLARMLKEAGFDT</sequence>
<organism evidence="2 3">
    <name type="scientific">Paenibacillus baekrokdamisoli</name>
    <dbReference type="NCBI Taxonomy" id="1712516"/>
    <lineage>
        <taxon>Bacteria</taxon>
        <taxon>Bacillati</taxon>
        <taxon>Bacillota</taxon>
        <taxon>Bacilli</taxon>
        <taxon>Bacillales</taxon>
        <taxon>Paenibacillaceae</taxon>
        <taxon>Paenibacillus</taxon>
    </lineage>
</organism>
<gene>
    <name evidence="2" type="ORF">Back11_55680</name>
</gene>